<evidence type="ECO:0000313" key="3">
    <source>
        <dbReference type="Proteomes" id="UP000197065"/>
    </source>
</evidence>
<keyword evidence="3" id="KW-1185">Reference proteome</keyword>
<proteinExistence type="predicted"/>
<protein>
    <submittedName>
        <fullName evidence="2">Uncharacterized protein</fullName>
    </submittedName>
</protein>
<evidence type="ECO:0000256" key="1">
    <source>
        <dbReference type="SAM" id="Phobius"/>
    </source>
</evidence>
<evidence type="ECO:0000313" key="2">
    <source>
        <dbReference type="EMBL" id="SNB64662.1"/>
    </source>
</evidence>
<keyword evidence="1" id="KW-1133">Transmembrane helix</keyword>
<feature type="transmembrane region" description="Helical" evidence="1">
    <location>
        <begin position="7"/>
        <end position="29"/>
    </location>
</feature>
<gene>
    <name evidence="2" type="ORF">SAMN07250955_104119</name>
</gene>
<name>A0A212QY79_9PROT</name>
<accession>A0A212QY79</accession>
<dbReference type="Proteomes" id="UP000197065">
    <property type="component" value="Unassembled WGS sequence"/>
</dbReference>
<organism evidence="2 3">
    <name type="scientific">Arboricoccus pini</name>
    <dbReference type="NCBI Taxonomy" id="1963835"/>
    <lineage>
        <taxon>Bacteria</taxon>
        <taxon>Pseudomonadati</taxon>
        <taxon>Pseudomonadota</taxon>
        <taxon>Alphaproteobacteria</taxon>
        <taxon>Geminicoccales</taxon>
        <taxon>Geminicoccaceae</taxon>
        <taxon>Arboricoccus</taxon>
    </lineage>
</organism>
<dbReference type="EMBL" id="FYEH01000004">
    <property type="protein sequence ID" value="SNB64662.1"/>
    <property type="molecule type" value="Genomic_DNA"/>
</dbReference>
<reference evidence="2 3" key="1">
    <citation type="submission" date="2017-06" db="EMBL/GenBank/DDBJ databases">
        <authorList>
            <person name="Kim H.J."/>
            <person name="Triplett B.A."/>
        </authorList>
    </citation>
    <scope>NUCLEOTIDE SEQUENCE [LARGE SCALE GENOMIC DNA]</scope>
    <source>
        <strain evidence="2 3">B29T1</strain>
    </source>
</reference>
<sequence length="30" mass="3188">MNLALRWLVVGIPLAFGVIMTVINASALFG</sequence>
<keyword evidence="1" id="KW-0812">Transmembrane</keyword>
<keyword evidence="1" id="KW-0472">Membrane</keyword>
<dbReference type="AlphaFoldDB" id="A0A212QY79"/>